<evidence type="ECO:0000313" key="1">
    <source>
        <dbReference type="EMBL" id="KAK1861950.1"/>
    </source>
</evidence>
<dbReference type="Proteomes" id="UP000798662">
    <property type="component" value="Chromosome 1"/>
</dbReference>
<accession>A0ACC3BW22</accession>
<keyword evidence="2" id="KW-1185">Reference proteome</keyword>
<organism evidence="1 2">
    <name type="scientific">Pyropia yezoensis</name>
    <name type="common">Susabi-nori</name>
    <name type="synonym">Porphyra yezoensis</name>
    <dbReference type="NCBI Taxonomy" id="2788"/>
    <lineage>
        <taxon>Eukaryota</taxon>
        <taxon>Rhodophyta</taxon>
        <taxon>Bangiophyceae</taxon>
        <taxon>Bangiales</taxon>
        <taxon>Bangiaceae</taxon>
        <taxon>Pyropia</taxon>
    </lineage>
</organism>
<proteinExistence type="predicted"/>
<name>A0ACC3BW22_PYRYE</name>
<sequence>MTTSPSPSPSPSAVAAPIDGDALLARVVHALMARFDKYLFPGDDVELADVSAAYTLTALLGDGVAEHLAAVRGGGGGGSLPDEGAWVPLTGTDTVPAAAAGAAGEPWLAGTALLAGSGLGLPGFRLLTRLPATDGGDGGAAGLPVLAAAEVAALRVWAGVPAAGAEITDDANPLDARLWAAVSWDKGCYLGQETIARLRTYNGVRLALYGLNVAAPAGGGVAPGDAVRLADAADGDKPAGVVTSVVGLAKGGAWALAYLRVKGGAATPGVAVVVGEERAAAVVRDIVHASPPPLPPSKL</sequence>
<dbReference type="EMBL" id="CM020618">
    <property type="protein sequence ID" value="KAK1861950.1"/>
    <property type="molecule type" value="Genomic_DNA"/>
</dbReference>
<protein>
    <submittedName>
        <fullName evidence="1">Uncharacterized protein</fullName>
    </submittedName>
</protein>
<evidence type="ECO:0000313" key="2">
    <source>
        <dbReference type="Proteomes" id="UP000798662"/>
    </source>
</evidence>
<comment type="caution">
    <text evidence="1">The sequence shown here is derived from an EMBL/GenBank/DDBJ whole genome shotgun (WGS) entry which is preliminary data.</text>
</comment>
<reference evidence="1" key="1">
    <citation type="submission" date="2019-11" db="EMBL/GenBank/DDBJ databases">
        <title>Nori genome reveals adaptations in red seaweeds to the harsh intertidal environment.</title>
        <authorList>
            <person name="Wang D."/>
            <person name="Mao Y."/>
        </authorList>
    </citation>
    <scope>NUCLEOTIDE SEQUENCE</scope>
    <source>
        <tissue evidence="1">Gametophyte</tissue>
    </source>
</reference>
<gene>
    <name evidence="1" type="ORF">I4F81_004526</name>
</gene>